<dbReference type="Gene3D" id="1.20.1070.10">
    <property type="entry name" value="Rhodopsin 7-helix transmembrane proteins"/>
    <property type="match status" value="1"/>
</dbReference>
<evidence type="ECO:0000256" key="1">
    <source>
        <dbReference type="ARBA" id="ARBA00004651"/>
    </source>
</evidence>
<evidence type="ECO:0000256" key="7">
    <source>
        <dbReference type="ARBA" id="ARBA00023170"/>
    </source>
</evidence>
<evidence type="ECO:0000256" key="9">
    <source>
        <dbReference type="SAM" id="Phobius"/>
    </source>
</evidence>
<evidence type="ECO:0000313" key="11">
    <source>
        <dbReference type="EMBL" id="KAL3883086.1"/>
    </source>
</evidence>
<feature type="transmembrane region" description="Helical" evidence="9">
    <location>
        <begin position="264"/>
        <end position="289"/>
    </location>
</feature>
<dbReference type="PANTHER" id="PTHR24228">
    <property type="entry name" value="B2 BRADYKININ RECEPTOR/ANGIOTENSIN II RECEPTOR"/>
    <property type="match status" value="1"/>
</dbReference>
<keyword evidence="6 9" id="KW-0472">Membrane</keyword>
<sequence length="338" mass="38254">MSFNGSGAINMTHQNEDGELATALSMNHTIAGLLIVGVLFGSVGNILVVVTILKNKRFRVPVYALLLQVATNDALFQVTVVPFNIYSLFHTVWTPSTVLCYTMVYVTFMLLCTTGLFLMLVSVYRCILVCYTNLYTRIKDLRVVAALCVFFWVETVVLICALGERVYFSREYMTCVLEGENLRIVLSIFMYLPMSLIPIVMYIRIAVFVNKAKHRILPQGCTSSQNYAESNKLTKMTALISLNHIMTGLLPGIFLAVIPNDFTVRRICVVVAHLLFRLTAALDFLIFVLTHETIRSMVIGMFTLMRPVVTPTQQDKKREHRAINRSSIKIINPLDYRQ</sequence>
<evidence type="ECO:0000256" key="2">
    <source>
        <dbReference type="ARBA" id="ARBA00022475"/>
    </source>
</evidence>
<dbReference type="SUPFAM" id="SSF81321">
    <property type="entry name" value="Family A G protein-coupled receptor-like"/>
    <property type="match status" value="1"/>
</dbReference>
<dbReference type="CDD" id="cd00637">
    <property type="entry name" value="7tm_classA_rhodopsin-like"/>
    <property type="match status" value="1"/>
</dbReference>
<feature type="transmembrane region" description="Helical" evidence="9">
    <location>
        <begin position="30"/>
        <end position="53"/>
    </location>
</feature>
<feature type="transmembrane region" description="Helical" evidence="9">
    <location>
        <begin position="143"/>
        <end position="168"/>
    </location>
</feature>
<feature type="transmembrane region" description="Helical" evidence="9">
    <location>
        <begin position="238"/>
        <end position="258"/>
    </location>
</feature>
<dbReference type="PRINTS" id="PR00237">
    <property type="entry name" value="GPCRRHODOPSN"/>
</dbReference>
<feature type="transmembrane region" description="Helical" evidence="9">
    <location>
        <begin position="188"/>
        <end position="209"/>
    </location>
</feature>
<evidence type="ECO:0000256" key="6">
    <source>
        <dbReference type="ARBA" id="ARBA00023136"/>
    </source>
</evidence>
<gene>
    <name evidence="11" type="ORF">ACJMK2_029379</name>
</gene>
<evidence type="ECO:0000256" key="4">
    <source>
        <dbReference type="ARBA" id="ARBA00022989"/>
    </source>
</evidence>
<keyword evidence="2" id="KW-1003">Cell membrane</keyword>
<name>A0ABD3XA02_SINWO</name>
<dbReference type="GO" id="GO:0004930">
    <property type="term" value="F:G protein-coupled receptor activity"/>
    <property type="evidence" value="ECO:0007669"/>
    <property type="project" value="UniProtKB-KW"/>
</dbReference>
<dbReference type="Pfam" id="PF00001">
    <property type="entry name" value="7tm_1"/>
    <property type="match status" value="1"/>
</dbReference>
<dbReference type="PROSITE" id="PS50262">
    <property type="entry name" value="G_PROTEIN_RECEP_F1_2"/>
    <property type="match status" value="1"/>
</dbReference>
<keyword evidence="4 9" id="KW-1133">Transmembrane helix</keyword>
<keyword evidence="7" id="KW-0675">Receptor</keyword>
<evidence type="ECO:0000256" key="5">
    <source>
        <dbReference type="ARBA" id="ARBA00023040"/>
    </source>
</evidence>
<feature type="transmembrane region" description="Helical" evidence="9">
    <location>
        <begin position="105"/>
        <end position="131"/>
    </location>
</feature>
<keyword evidence="3 9" id="KW-0812">Transmembrane</keyword>
<dbReference type="InterPro" id="IPR000276">
    <property type="entry name" value="GPCR_Rhodpsn"/>
</dbReference>
<feature type="transmembrane region" description="Helical" evidence="9">
    <location>
        <begin position="74"/>
        <end position="93"/>
    </location>
</feature>
<comment type="caution">
    <text evidence="11">The sequence shown here is derived from an EMBL/GenBank/DDBJ whole genome shotgun (WGS) entry which is preliminary data.</text>
</comment>
<proteinExistence type="predicted"/>
<keyword evidence="5" id="KW-0297">G-protein coupled receptor</keyword>
<organism evidence="11 12">
    <name type="scientific">Sinanodonta woodiana</name>
    <name type="common">Chinese pond mussel</name>
    <name type="synonym">Anodonta woodiana</name>
    <dbReference type="NCBI Taxonomy" id="1069815"/>
    <lineage>
        <taxon>Eukaryota</taxon>
        <taxon>Metazoa</taxon>
        <taxon>Spiralia</taxon>
        <taxon>Lophotrochozoa</taxon>
        <taxon>Mollusca</taxon>
        <taxon>Bivalvia</taxon>
        <taxon>Autobranchia</taxon>
        <taxon>Heteroconchia</taxon>
        <taxon>Palaeoheterodonta</taxon>
        <taxon>Unionida</taxon>
        <taxon>Unionoidea</taxon>
        <taxon>Unionidae</taxon>
        <taxon>Unioninae</taxon>
        <taxon>Sinanodonta</taxon>
    </lineage>
</organism>
<accession>A0ABD3XA02</accession>
<feature type="domain" description="G-protein coupled receptors family 1 profile" evidence="10">
    <location>
        <begin position="44"/>
        <end position="287"/>
    </location>
</feature>
<comment type="subcellular location">
    <subcellularLocation>
        <location evidence="1">Cell membrane</location>
        <topology evidence="1">Multi-pass membrane protein</topology>
    </subcellularLocation>
</comment>
<evidence type="ECO:0000259" key="10">
    <source>
        <dbReference type="PROSITE" id="PS50262"/>
    </source>
</evidence>
<dbReference type="InterPro" id="IPR017452">
    <property type="entry name" value="GPCR_Rhodpsn_7TM"/>
</dbReference>
<keyword evidence="12" id="KW-1185">Reference proteome</keyword>
<reference evidence="11 12" key="1">
    <citation type="submission" date="2024-11" db="EMBL/GenBank/DDBJ databases">
        <title>Chromosome-level genome assembly of the freshwater bivalve Anodonta woodiana.</title>
        <authorList>
            <person name="Chen X."/>
        </authorList>
    </citation>
    <scope>NUCLEOTIDE SEQUENCE [LARGE SCALE GENOMIC DNA]</scope>
    <source>
        <strain evidence="11">MN2024</strain>
        <tissue evidence="11">Gills</tissue>
    </source>
</reference>
<evidence type="ECO:0000256" key="3">
    <source>
        <dbReference type="ARBA" id="ARBA00022692"/>
    </source>
</evidence>
<evidence type="ECO:0000256" key="8">
    <source>
        <dbReference type="ARBA" id="ARBA00023224"/>
    </source>
</evidence>
<dbReference type="EMBL" id="JBJQND010000003">
    <property type="protein sequence ID" value="KAL3883086.1"/>
    <property type="molecule type" value="Genomic_DNA"/>
</dbReference>
<protein>
    <recommendedName>
        <fullName evidence="10">G-protein coupled receptors family 1 profile domain-containing protein</fullName>
    </recommendedName>
</protein>
<keyword evidence="8" id="KW-0807">Transducer</keyword>
<evidence type="ECO:0000313" key="12">
    <source>
        <dbReference type="Proteomes" id="UP001634394"/>
    </source>
</evidence>
<dbReference type="PANTHER" id="PTHR24228:SF74">
    <property type="entry name" value="G-PROTEIN COUPLED RECEPTORS FAMILY 1 PROFILE DOMAIN-CONTAINING PROTEIN"/>
    <property type="match status" value="1"/>
</dbReference>
<dbReference type="AlphaFoldDB" id="A0ABD3XA02"/>
<dbReference type="GO" id="GO:0005886">
    <property type="term" value="C:plasma membrane"/>
    <property type="evidence" value="ECO:0007669"/>
    <property type="project" value="UniProtKB-SubCell"/>
</dbReference>
<dbReference type="Proteomes" id="UP001634394">
    <property type="component" value="Unassembled WGS sequence"/>
</dbReference>